<feature type="site" description="Interaction with galactose moiety of substrate glycoprotein" evidence="16">
    <location>
        <position position="596"/>
    </location>
</feature>
<dbReference type="PROSITE" id="PS50076">
    <property type="entry name" value="DNAJ_2"/>
    <property type="match status" value="1"/>
</dbReference>
<dbReference type="InterPro" id="IPR001623">
    <property type="entry name" value="DnaJ_domain"/>
</dbReference>
<feature type="active site" description="Proton donor/acceptor" evidence="13">
    <location>
        <position position="558"/>
    </location>
</feature>
<dbReference type="CDD" id="cd00218">
    <property type="entry name" value="GlcAT-I"/>
    <property type="match status" value="1"/>
</dbReference>
<feature type="binding site" evidence="14">
    <location>
        <begin position="586"/>
        <end position="588"/>
    </location>
    <ligand>
        <name>UDP-alpha-D-glucuronate</name>
        <dbReference type="ChEBI" id="CHEBI:58052"/>
    </ligand>
</feature>
<evidence type="ECO:0000256" key="10">
    <source>
        <dbReference type="ARBA" id="ARBA00023180"/>
    </source>
</evidence>
<keyword evidence="17" id="KW-0333">Golgi apparatus</keyword>
<dbReference type="SMART" id="SM00271">
    <property type="entry name" value="DnaJ"/>
    <property type="match status" value="1"/>
</dbReference>
<dbReference type="GO" id="GO:0005975">
    <property type="term" value="P:carbohydrate metabolic process"/>
    <property type="evidence" value="ECO:0007669"/>
    <property type="project" value="TreeGrafter"/>
</dbReference>
<dbReference type="EMBL" id="UYRX01000242">
    <property type="protein sequence ID" value="VDK78329.1"/>
    <property type="molecule type" value="Genomic_DNA"/>
</dbReference>
<reference evidence="19 20" key="1">
    <citation type="submission" date="2018-08" db="EMBL/GenBank/DDBJ databases">
        <authorList>
            <person name="Laetsch R D."/>
            <person name="Stevens L."/>
            <person name="Kumar S."/>
            <person name="Blaxter L. M."/>
        </authorList>
    </citation>
    <scope>NUCLEOTIDE SEQUENCE [LARGE SCALE GENOMIC DNA]</scope>
</reference>
<dbReference type="GO" id="GO:0046872">
    <property type="term" value="F:metal ion binding"/>
    <property type="evidence" value="ECO:0007669"/>
    <property type="project" value="UniProtKB-KW"/>
</dbReference>
<evidence type="ECO:0000256" key="2">
    <source>
        <dbReference type="ARBA" id="ARBA00007706"/>
    </source>
</evidence>
<keyword evidence="6 15" id="KW-0479">Metal-binding</keyword>
<dbReference type="GO" id="GO:0050650">
    <property type="term" value="P:chondroitin sulfate proteoglycan biosynthetic process"/>
    <property type="evidence" value="ECO:0007669"/>
    <property type="project" value="TreeGrafter"/>
</dbReference>
<dbReference type="PROSITE" id="PS00636">
    <property type="entry name" value="DNAJ_1"/>
    <property type="match status" value="1"/>
</dbReference>
<dbReference type="InterPro" id="IPR005027">
    <property type="entry name" value="Glyco_trans_43"/>
</dbReference>
<evidence type="ECO:0000256" key="12">
    <source>
        <dbReference type="ARBA" id="ARBA00047979"/>
    </source>
</evidence>
<dbReference type="InterPro" id="IPR018253">
    <property type="entry name" value="DnaJ_domain_CS"/>
</dbReference>
<evidence type="ECO:0000256" key="3">
    <source>
        <dbReference type="ARBA" id="ARBA00012641"/>
    </source>
</evidence>
<evidence type="ECO:0000256" key="6">
    <source>
        <dbReference type="ARBA" id="ARBA00022723"/>
    </source>
</evidence>
<evidence type="ECO:0000256" key="5">
    <source>
        <dbReference type="ARBA" id="ARBA00022692"/>
    </source>
</evidence>
<dbReference type="Gene3D" id="3.90.550.10">
    <property type="entry name" value="Spore Coat Polysaccharide Biosynthesis Protein SpsA, Chain A"/>
    <property type="match status" value="1"/>
</dbReference>
<dbReference type="AlphaFoldDB" id="A0A3P6T570"/>
<protein>
    <recommendedName>
        <fullName evidence="3 17">Galactosylgalactosylxylosylprotein 3-beta-glucuronosyltransferase</fullName>
        <ecNumber evidence="3 17">2.4.1.135</ecNumber>
    </recommendedName>
</protein>
<dbReference type="GO" id="GO:0000139">
    <property type="term" value="C:Golgi membrane"/>
    <property type="evidence" value="ECO:0007669"/>
    <property type="project" value="UniProtKB-SubCell"/>
</dbReference>
<dbReference type="Pfam" id="PF23302">
    <property type="entry name" value="HTH_DNAJC9"/>
    <property type="match status" value="1"/>
</dbReference>
<dbReference type="STRING" id="42156.A0A3P6T570"/>
<comment type="pathway">
    <text evidence="17">Protein modification; protein glycosylation.</text>
</comment>
<keyword evidence="5" id="KW-0812">Transmembrane</keyword>
<keyword evidence="11 15" id="KW-0464">Manganese</keyword>
<dbReference type="FunFam" id="3.90.550.10:FF:000044">
    <property type="entry name" value="Galactosylgalactosylxylosylprotein 3-beta-glucuronosyltransferase"/>
    <property type="match status" value="1"/>
</dbReference>
<feature type="binding site" evidence="14">
    <location>
        <begin position="370"/>
        <end position="372"/>
    </location>
    <ligand>
        <name>UDP-alpha-D-glucuronate</name>
        <dbReference type="ChEBI" id="CHEBI:58052"/>
    </ligand>
</feature>
<feature type="domain" description="J" evidence="18">
    <location>
        <begin position="15"/>
        <end position="89"/>
    </location>
</feature>
<evidence type="ECO:0000259" key="18">
    <source>
        <dbReference type="PROSITE" id="PS50076"/>
    </source>
</evidence>
<organism evidence="19 20">
    <name type="scientific">Litomosoides sigmodontis</name>
    <name type="common">Filarial nematode worm</name>
    <dbReference type="NCBI Taxonomy" id="42156"/>
    <lineage>
        <taxon>Eukaryota</taxon>
        <taxon>Metazoa</taxon>
        <taxon>Ecdysozoa</taxon>
        <taxon>Nematoda</taxon>
        <taxon>Chromadorea</taxon>
        <taxon>Rhabditida</taxon>
        <taxon>Spirurina</taxon>
        <taxon>Spiruromorpha</taxon>
        <taxon>Filarioidea</taxon>
        <taxon>Onchocercidae</taxon>
        <taxon>Litomosoides</taxon>
    </lineage>
</organism>
<feature type="binding site" evidence="14">
    <location>
        <position position="401"/>
    </location>
    <ligand>
        <name>UDP-alpha-D-glucuronate</name>
        <dbReference type="ChEBI" id="CHEBI:58052"/>
    </ligand>
</feature>
<comment type="catalytic activity">
    <reaction evidence="12 17">
        <text>3-O-(beta-D-galactosyl-(1-&gt;3)-beta-D-galactosyl-(1-&gt;4)-beta-D-xylosyl)-L-seryl-[protein] + UDP-alpha-D-glucuronate = 3-O-(beta-D-GlcA-(1-&gt;3)-beta-D-Gal-(1-&gt;3)-beta-D-Gal-(1-&gt;4)-beta-D-Xyl)-L-seryl-[protein] + UDP + H(+)</text>
        <dbReference type="Rhea" id="RHEA:24168"/>
        <dbReference type="Rhea" id="RHEA-COMP:12571"/>
        <dbReference type="Rhea" id="RHEA-COMP:12573"/>
        <dbReference type="ChEBI" id="CHEBI:15378"/>
        <dbReference type="ChEBI" id="CHEBI:58052"/>
        <dbReference type="ChEBI" id="CHEBI:58223"/>
        <dbReference type="ChEBI" id="CHEBI:132090"/>
        <dbReference type="ChEBI" id="CHEBI:132093"/>
        <dbReference type="EC" id="2.4.1.135"/>
    </reaction>
</comment>
<keyword evidence="7 17" id="KW-0735">Signal-anchor</keyword>
<dbReference type="EC" id="2.4.1.135" evidence="3 17"/>
<feature type="binding site" evidence="14">
    <location>
        <position position="444"/>
    </location>
    <ligand>
        <name>UDP-alpha-D-glucuronate</name>
        <dbReference type="ChEBI" id="CHEBI:58052"/>
    </ligand>
</feature>
<evidence type="ECO:0000313" key="20">
    <source>
        <dbReference type="Proteomes" id="UP000277928"/>
    </source>
</evidence>
<dbReference type="UniPathway" id="UPA00378"/>
<gene>
    <name evidence="19" type="ORF">NLS_LOCUS4043</name>
</gene>
<dbReference type="PRINTS" id="PR00625">
    <property type="entry name" value="JDOMAIN"/>
</dbReference>
<feature type="binding site" evidence="15">
    <location>
        <position position="474"/>
    </location>
    <ligand>
        <name>Mn(2+)</name>
        <dbReference type="ChEBI" id="CHEBI:29035"/>
    </ligand>
</feature>
<evidence type="ECO:0000256" key="16">
    <source>
        <dbReference type="PIRSR" id="PIRSR605027-4"/>
    </source>
</evidence>
<dbReference type="GO" id="GO:0015018">
    <property type="term" value="F:galactosylgalactosylxylosylprotein 3-beta-glucuronosyltransferase activity"/>
    <property type="evidence" value="ECO:0007669"/>
    <property type="project" value="UniProtKB-UniRule"/>
</dbReference>
<dbReference type="OrthoDB" id="675023at2759"/>
<feature type="site" description="Interaction with galactose moiety of substrate glycoprotein" evidence="16">
    <location>
        <position position="505"/>
    </location>
</feature>
<evidence type="ECO:0000256" key="1">
    <source>
        <dbReference type="ARBA" id="ARBA00004606"/>
    </source>
</evidence>
<dbReference type="PANTHER" id="PTHR10896">
    <property type="entry name" value="GALACTOSYLGALACTOSYLXYLOSYLPROTEIN 3-BETA-GLUCURONOSYLTRANSFERASE BETA-1,3-GLUCURONYLTRANSFERASE"/>
    <property type="match status" value="1"/>
</dbReference>
<dbReference type="Pfam" id="PF03360">
    <property type="entry name" value="Glyco_transf_43"/>
    <property type="match status" value="1"/>
</dbReference>
<comment type="similarity">
    <text evidence="2 17">Belongs to the glycosyltransferase 43 family.</text>
</comment>
<dbReference type="PANTHER" id="PTHR10896:SF65">
    <property type="entry name" value="GALACTOSYLGALACTOSYLXYLOSYLPROTEIN 3-BETA-GLUCURONOSYLTRANSFERASE 3"/>
    <property type="match status" value="1"/>
</dbReference>
<keyword evidence="8" id="KW-1133">Transmembrane helix</keyword>
<dbReference type="SUPFAM" id="SSF53448">
    <property type="entry name" value="Nucleotide-diphospho-sugar transferases"/>
    <property type="match status" value="1"/>
</dbReference>
<dbReference type="Pfam" id="PF00226">
    <property type="entry name" value="DnaJ"/>
    <property type="match status" value="1"/>
</dbReference>
<keyword evidence="10" id="KW-0325">Glycoprotein</keyword>
<evidence type="ECO:0000256" key="8">
    <source>
        <dbReference type="ARBA" id="ARBA00022989"/>
    </source>
</evidence>
<evidence type="ECO:0000256" key="13">
    <source>
        <dbReference type="PIRSR" id="PIRSR605027-1"/>
    </source>
</evidence>
<evidence type="ECO:0000256" key="11">
    <source>
        <dbReference type="ARBA" id="ARBA00023211"/>
    </source>
</evidence>
<dbReference type="InterPro" id="IPR056453">
    <property type="entry name" value="HTH_DNAJC9"/>
</dbReference>
<dbReference type="Gene3D" id="1.10.287.110">
    <property type="entry name" value="DnaJ domain"/>
    <property type="match status" value="1"/>
</dbReference>
<name>A0A3P6T570_LITSI</name>
<evidence type="ECO:0000256" key="17">
    <source>
        <dbReference type="RuleBase" id="RU363127"/>
    </source>
</evidence>
<dbReference type="Proteomes" id="UP000277928">
    <property type="component" value="Unassembled WGS sequence"/>
</dbReference>
<dbReference type="InterPro" id="IPR029044">
    <property type="entry name" value="Nucleotide-diphossugar_trans"/>
</dbReference>
<sequence>MPFNSDAKRLFGTTDLYQILQLNGSKSKRKDYSETDIKKAFFKLSLQFHPDRCDDETKKIQATAKFQILNQAYAVLSDKQKRAVYDETGIADGVEVCGDDVDWRDIWKLIFKEVTEKDIENFIQKFRESGEERDAVKEAYIKCDGDMGKILHDVIGVTYEDEERLHKMICDMIESGELEATQKFVAEPEKKKARRRRAAKREAEEAMKMLKETQRSEGTTDLIAAIQNRQRKNLASFDQFCDSLAAKSEQEVPVCYQTSILALVFSIGYWRMDKFGYFVELSSIDLCEERSCSLFSKSWLQNLDEKKFMLVAEIDTLLRKREELNKKIWMQGKETYRMEEKFQRIDSLVRDRLPLAEMRKDLPFIYFITPTYRRPTQKADLVRLAQTLAYVPNLYWIVVEDANNTSPFITEILERYRIKFAHLYALTPPKKKPNETDPNWKIARGIVQRNKALMWLRRNLDRSKRGVVYFGDDDNTYDWRLFDEMRSIERVGVWPVGLVGGLIVETAVLSEGNNVSFNSLWKPDRPFPVDMAAFAVNLSLALNANASFTYDVPRGYQESHFLTSLGLTRNDLELKADGCTKVYVWHTRTERTVLSQRERLKFLRGTLNGVESDAVY</sequence>
<evidence type="ECO:0000313" key="19">
    <source>
        <dbReference type="EMBL" id="VDK78329.1"/>
    </source>
</evidence>
<accession>A0A3P6T570</accession>
<evidence type="ECO:0000256" key="4">
    <source>
        <dbReference type="ARBA" id="ARBA00022679"/>
    </source>
</evidence>
<keyword evidence="9" id="KW-0472">Membrane</keyword>
<evidence type="ECO:0000256" key="14">
    <source>
        <dbReference type="PIRSR" id="PIRSR605027-2"/>
    </source>
</evidence>
<evidence type="ECO:0000256" key="9">
    <source>
        <dbReference type="ARBA" id="ARBA00023136"/>
    </source>
</evidence>
<dbReference type="SUPFAM" id="SSF46565">
    <property type="entry name" value="Chaperone J-domain"/>
    <property type="match status" value="1"/>
</dbReference>
<comment type="subcellular location">
    <subcellularLocation>
        <location evidence="17">Golgi apparatus membrane</location>
        <topology evidence="17">Single-pass type II membrane protein</topology>
    </subcellularLocation>
    <subcellularLocation>
        <location evidence="1">Membrane</location>
        <topology evidence="1">Single-pass type II membrane protein</topology>
    </subcellularLocation>
</comment>
<dbReference type="InterPro" id="IPR036869">
    <property type="entry name" value="J_dom_sf"/>
</dbReference>
<proteinExistence type="inferred from homology"/>
<dbReference type="CDD" id="cd06257">
    <property type="entry name" value="DnaJ"/>
    <property type="match status" value="1"/>
</dbReference>
<keyword evidence="20" id="KW-1185">Reference proteome</keyword>
<evidence type="ECO:0000256" key="7">
    <source>
        <dbReference type="ARBA" id="ARBA00022968"/>
    </source>
</evidence>
<comment type="cofactor">
    <cofactor evidence="15 17">
        <name>Mn(2+)</name>
        <dbReference type="ChEBI" id="CHEBI:29035"/>
    </cofactor>
</comment>
<feature type="binding site" evidence="14">
    <location>
        <position position="449"/>
    </location>
    <ligand>
        <name>UDP-alpha-D-glucuronate</name>
        <dbReference type="ChEBI" id="CHEBI:58052"/>
    </ligand>
</feature>
<feature type="binding site" evidence="14">
    <location>
        <begin position="472"/>
        <end position="474"/>
    </location>
    <ligand>
        <name>UDP-alpha-D-glucuronate</name>
        <dbReference type="ChEBI" id="CHEBI:58052"/>
    </ligand>
</feature>
<evidence type="ECO:0000256" key="15">
    <source>
        <dbReference type="PIRSR" id="PIRSR605027-3"/>
    </source>
</evidence>
<keyword evidence="4 17" id="KW-0808">Transferase</keyword>